<dbReference type="InterPro" id="IPR051278">
    <property type="entry name" value="HdrB/HdrD_reductase"/>
</dbReference>
<sequence>MKYSYYPGCTLKTTGKRFDESIKNLGNILGIELVELPSWYCCQAIYTALNDTPSLFLGPLRNLLAAQKEEGVLVTACAACYNVLVRAQESYFSSALLRNRIDAYLEEPLKEKIKIIHFLEILEGKTEVISSLIKKRNSFSLACYYGCLLTRPRGIALFATDLNPQRLENFFLKLGFVIVDFPFKTRCCGSYLTYANEEIVKECVSKIVLSIEENKKDNILILTTCPLCQFNLEKYQNKYKVFYFTDFLLSLIKGEENG</sequence>
<feature type="domain" description="Cysteine-rich" evidence="2">
    <location>
        <begin position="4"/>
        <end position="84"/>
    </location>
</feature>
<dbReference type="GO" id="GO:0016491">
    <property type="term" value="F:oxidoreductase activity"/>
    <property type="evidence" value="ECO:0007669"/>
    <property type="project" value="UniProtKB-KW"/>
</dbReference>
<accession>A0A7V4E435</accession>
<dbReference type="PANTHER" id="PTHR42947">
    <property type="entry name" value="COB--COM HETERODISULFIDE REDUCTASE SUBUNIT B 1"/>
    <property type="match status" value="1"/>
</dbReference>
<name>A0A7V4E435_UNCW3</name>
<gene>
    <name evidence="3" type="ORF">ENU74_04225</name>
</gene>
<evidence type="ECO:0000313" key="3">
    <source>
        <dbReference type="EMBL" id="HGK63780.1"/>
    </source>
</evidence>
<dbReference type="InterPro" id="IPR004017">
    <property type="entry name" value="Cys_rich_dom"/>
</dbReference>
<dbReference type="AlphaFoldDB" id="A0A7V4E435"/>
<dbReference type="PANTHER" id="PTHR42947:SF1">
    <property type="entry name" value="COB--COM HETERODISULFIDE REDUCTASE SUBUNIT B 1"/>
    <property type="match status" value="1"/>
</dbReference>
<protein>
    <recommendedName>
        <fullName evidence="2">Cysteine-rich domain-containing protein</fullName>
    </recommendedName>
</protein>
<comment type="caution">
    <text evidence="3">The sequence shown here is derived from an EMBL/GenBank/DDBJ whole genome shotgun (WGS) entry which is preliminary data.</text>
</comment>
<keyword evidence="1" id="KW-0560">Oxidoreductase</keyword>
<organism evidence="3">
    <name type="scientific">candidate division WOR-3 bacterium</name>
    <dbReference type="NCBI Taxonomy" id="2052148"/>
    <lineage>
        <taxon>Bacteria</taxon>
        <taxon>Bacteria division WOR-3</taxon>
    </lineage>
</organism>
<dbReference type="Pfam" id="PF02754">
    <property type="entry name" value="CCG"/>
    <property type="match status" value="2"/>
</dbReference>
<evidence type="ECO:0000259" key="2">
    <source>
        <dbReference type="Pfam" id="PF02754"/>
    </source>
</evidence>
<evidence type="ECO:0000256" key="1">
    <source>
        <dbReference type="ARBA" id="ARBA00023002"/>
    </source>
</evidence>
<dbReference type="Gene3D" id="1.20.1050.140">
    <property type="match status" value="1"/>
</dbReference>
<dbReference type="EMBL" id="DTDR01000109">
    <property type="protein sequence ID" value="HGK63780.1"/>
    <property type="molecule type" value="Genomic_DNA"/>
</dbReference>
<proteinExistence type="predicted"/>
<reference evidence="3" key="1">
    <citation type="journal article" date="2020" name="mSystems">
        <title>Genome- and Community-Level Interaction Insights into Carbon Utilization and Element Cycling Functions of Hydrothermarchaeota in Hydrothermal Sediment.</title>
        <authorList>
            <person name="Zhou Z."/>
            <person name="Liu Y."/>
            <person name="Xu W."/>
            <person name="Pan J."/>
            <person name="Luo Z.H."/>
            <person name="Li M."/>
        </authorList>
    </citation>
    <scope>NUCLEOTIDE SEQUENCE [LARGE SCALE GENOMIC DNA]</scope>
    <source>
        <strain evidence="3">SpSt-697</strain>
    </source>
</reference>
<feature type="domain" description="Cysteine-rich" evidence="2">
    <location>
        <begin position="142"/>
        <end position="232"/>
    </location>
</feature>